<keyword evidence="1" id="KW-0812">Transmembrane</keyword>
<dbReference type="GO" id="GO:0005886">
    <property type="term" value="C:plasma membrane"/>
    <property type="evidence" value="ECO:0007669"/>
    <property type="project" value="TreeGrafter"/>
</dbReference>
<name>A0A382IRE0_9ZZZZ</name>
<accession>A0A382IRE0</accession>
<feature type="transmembrane region" description="Helical" evidence="1">
    <location>
        <begin position="71"/>
        <end position="90"/>
    </location>
</feature>
<feature type="transmembrane region" description="Helical" evidence="1">
    <location>
        <begin position="6"/>
        <end position="31"/>
    </location>
</feature>
<feature type="non-terminal residue" evidence="2">
    <location>
        <position position="1"/>
    </location>
</feature>
<proteinExistence type="predicted"/>
<keyword evidence="1" id="KW-1133">Transmembrane helix</keyword>
<evidence type="ECO:0000313" key="2">
    <source>
        <dbReference type="EMBL" id="SVC01839.1"/>
    </source>
</evidence>
<feature type="non-terminal residue" evidence="2">
    <location>
        <position position="91"/>
    </location>
</feature>
<sequence length="91" mass="9274">VLQIVANSWALFLGLGLIMLGGGLQGSLLGLRASIEGFGLAPTGLVMSGYYIGLLIGATTVPKFVGRVGHIRSFGAMASLASTSILVHAVF</sequence>
<dbReference type="EMBL" id="UINC01068885">
    <property type="protein sequence ID" value="SVC01839.1"/>
    <property type="molecule type" value="Genomic_DNA"/>
</dbReference>
<dbReference type="AlphaFoldDB" id="A0A382IRE0"/>
<organism evidence="2">
    <name type="scientific">marine metagenome</name>
    <dbReference type="NCBI Taxonomy" id="408172"/>
    <lineage>
        <taxon>unclassified sequences</taxon>
        <taxon>metagenomes</taxon>
        <taxon>ecological metagenomes</taxon>
    </lineage>
</organism>
<evidence type="ECO:0000256" key="1">
    <source>
        <dbReference type="SAM" id="Phobius"/>
    </source>
</evidence>
<evidence type="ECO:0008006" key="3">
    <source>
        <dbReference type="Google" id="ProtNLM"/>
    </source>
</evidence>
<feature type="transmembrane region" description="Helical" evidence="1">
    <location>
        <begin position="38"/>
        <end position="59"/>
    </location>
</feature>
<protein>
    <recommendedName>
        <fullName evidence="3">Major facilitator superfamily (MFS) profile domain-containing protein</fullName>
    </recommendedName>
</protein>
<dbReference type="PANTHER" id="PTHR23521:SF3">
    <property type="entry name" value="MFS TRANSPORTER"/>
    <property type="match status" value="1"/>
</dbReference>
<gene>
    <name evidence="2" type="ORF">METZ01_LOCUS254693</name>
</gene>
<dbReference type="PANTHER" id="PTHR23521">
    <property type="entry name" value="TRANSPORTER MFS SUPERFAMILY"/>
    <property type="match status" value="1"/>
</dbReference>
<keyword evidence="1" id="KW-0472">Membrane</keyword>
<reference evidence="2" key="1">
    <citation type="submission" date="2018-05" db="EMBL/GenBank/DDBJ databases">
        <authorList>
            <person name="Lanie J.A."/>
            <person name="Ng W.-L."/>
            <person name="Kazmierczak K.M."/>
            <person name="Andrzejewski T.M."/>
            <person name="Davidsen T.M."/>
            <person name="Wayne K.J."/>
            <person name="Tettelin H."/>
            <person name="Glass J.I."/>
            <person name="Rusch D."/>
            <person name="Podicherti R."/>
            <person name="Tsui H.-C.T."/>
            <person name="Winkler M.E."/>
        </authorList>
    </citation>
    <scope>NUCLEOTIDE SEQUENCE</scope>
</reference>